<accession>A0A6M3IMK8</accession>
<dbReference type="EMBL" id="MT141287">
    <property type="protein sequence ID" value="QJA57702.1"/>
    <property type="molecule type" value="Genomic_DNA"/>
</dbReference>
<name>A0A6M3IMK8_9ZZZZ</name>
<gene>
    <name evidence="1" type="ORF">MM415B01580_0023</name>
</gene>
<reference evidence="1" key="1">
    <citation type="submission" date="2020-03" db="EMBL/GenBank/DDBJ databases">
        <title>The deep terrestrial virosphere.</title>
        <authorList>
            <person name="Holmfeldt K."/>
            <person name="Nilsson E."/>
            <person name="Simone D."/>
            <person name="Lopez-Fernandez M."/>
            <person name="Wu X."/>
            <person name="de Brujin I."/>
            <person name="Lundin D."/>
            <person name="Andersson A."/>
            <person name="Bertilsson S."/>
            <person name="Dopson M."/>
        </authorList>
    </citation>
    <scope>NUCLEOTIDE SEQUENCE</scope>
    <source>
        <strain evidence="1">MM415B01580</strain>
    </source>
</reference>
<protein>
    <submittedName>
        <fullName evidence="1">Uncharacterized protein</fullName>
    </submittedName>
</protein>
<organism evidence="1">
    <name type="scientific">viral metagenome</name>
    <dbReference type="NCBI Taxonomy" id="1070528"/>
    <lineage>
        <taxon>unclassified sequences</taxon>
        <taxon>metagenomes</taxon>
        <taxon>organismal metagenomes</taxon>
    </lineage>
</organism>
<sequence length="87" mass="9839">MITLKTISGRVIYPPKIRVTSNIVAKRDSIRADEWLLSEAKKEAKIDFHKTLLDGIKPKKMSQADKDTAWIILTGNCDNPAVFELIQ</sequence>
<dbReference type="AlphaFoldDB" id="A0A6M3IMK8"/>
<evidence type="ECO:0000313" key="1">
    <source>
        <dbReference type="EMBL" id="QJA57702.1"/>
    </source>
</evidence>
<proteinExistence type="predicted"/>